<name>A0A819PMP8_9BILA</name>
<feature type="signal peptide" evidence="1">
    <location>
        <begin position="1"/>
        <end position="19"/>
    </location>
</feature>
<dbReference type="EMBL" id="CAJOBB010003031">
    <property type="protein sequence ID" value="CAF4015789.1"/>
    <property type="molecule type" value="Genomic_DNA"/>
</dbReference>
<evidence type="ECO:0000313" key="3">
    <source>
        <dbReference type="EMBL" id="CAF4015789.1"/>
    </source>
</evidence>
<proteinExistence type="predicted"/>
<evidence type="ECO:0000256" key="1">
    <source>
        <dbReference type="SAM" id="SignalP"/>
    </source>
</evidence>
<evidence type="ECO:0000313" key="2">
    <source>
        <dbReference type="EMBL" id="CAF0853795.1"/>
    </source>
</evidence>
<accession>A0A819PMP8</accession>
<dbReference type="Proteomes" id="UP000663860">
    <property type="component" value="Unassembled WGS sequence"/>
</dbReference>
<evidence type="ECO:0000313" key="4">
    <source>
        <dbReference type="Proteomes" id="UP000663868"/>
    </source>
</evidence>
<dbReference type="EMBL" id="CAJNOE010000069">
    <property type="protein sequence ID" value="CAF0853795.1"/>
    <property type="molecule type" value="Genomic_DNA"/>
</dbReference>
<gene>
    <name evidence="2" type="ORF">IZO911_LOCUS9740</name>
    <name evidence="3" type="ORF">KXQ929_LOCUS29361</name>
</gene>
<sequence>MIFIWILISFFAIVPSIHTLSCINFEYTVNVPINTFDRNAFNVLLDGYEIDAGYSGCRVEMVVVYPQQILQIKFSKLVPKTTISVGIVTFRSLVRYINKDNTMIGLILISACSNFDGCEKQFTLDHVDWLVRMKYDDFSKISFQLLLGEDDKIQVCDRLQCGNGFCGAQWTHIETDIIQKCSDQPRAQFQVRNDFNLNTREETASYGYFCGYDQCNSLDVISKLQANIKENYNILPLRKFLGFHNESDESMATTSSTLNITFFQYLIENMSNVSSPSLEDTTATHLSMITNSSVMTKPTSTLVTTKTNGCTTWQFQKINIIMSLNAMIILLIIY</sequence>
<feature type="chain" id="PRO_5035620179" evidence="1">
    <location>
        <begin position="20"/>
        <end position="334"/>
    </location>
</feature>
<organism evidence="3 4">
    <name type="scientific">Adineta steineri</name>
    <dbReference type="NCBI Taxonomy" id="433720"/>
    <lineage>
        <taxon>Eukaryota</taxon>
        <taxon>Metazoa</taxon>
        <taxon>Spiralia</taxon>
        <taxon>Gnathifera</taxon>
        <taxon>Rotifera</taxon>
        <taxon>Eurotatoria</taxon>
        <taxon>Bdelloidea</taxon>
        <taxon>Adinetida</taxon>
        <taxon>Adinetidae</taxon>
        <taxon>Adineta</taxon>
    </lineage>
</organism>
<keyword evidence="1" id="KW-0732">Signal</keyword>
<protein>
    <submittedName>
        <fullName evidence="3">Uncharacterized protein</fullName>
    </submittedName>
</protein>
<dbReference type="Proteomes" id="UP000663868">
    <property type="component" value="Unassembled WGS sequence"/>
</dbReference>
<reference evidence="3" key="1">
    <citation type="submission" date="2021-02" db="EMBL/GenBank/DDBJ databases">
        <authorList>
            <person name="Nowell W R."/>
        </authorList>
    </citation>
    <scope>NUCLEOTIDE SEQUENCE</scope>
</reference>
<comment type="caution">
    <text evidence="3">The sequence shown here is derived from an EMBL/GenBank/DDBJ whole genome shotgun (WGS) entry which is preliminary data.</text>
</comment>
<dbReference type="AlphaFoldDB" id="A0A819PMP8"/>